<dbReference type="Proteomes" id="UP001061302">
    <property type="component" value="Chromosome"/>
</dbReference>
<proteinExistence type="predicted"/>
<evidence type="ECO:0000313" key="2">
    <source>
        <dbReference type="EMBL" id="UXY16285.1"/>
    </source>
</evidence>
<feature type="domain" description="DUF4123" evidence="1">
    <location>
        <begin position="58"/>
        <end position="134"/>
    </location>
</feature>
<protein>
    <submittedName>
        <fullName evidence="2">DUF4123 domain-containing protein</fullName>
    </submittedName>
</protein>
<dbReference type="InterPro" id="IPR025391">
    <property type="entry name" value="DUF4123"/>
</dbReference>
<dbReference type="RefSeq" id="WP_263125741.1">
    <property type="nucleotide sequence ID" value="NZ_CP106753.1"/>
</dbReference>
<dbReference type="Pfam" id="PF13503">
    <property type="entry name" value="DUF4123"/>
    <property type="match status" value="1"/>
</dbReference>
<keyword evidence="3" id="KW-1185">Reference proteome</keyword>
<accession>A0ABY6DPH1</accession>
<reference evidence="2" key="1">
    <citation type="submission" date="2022-10" db="EMBL/GenBank/DDBJ databases">
        <title>Chitiniphilus purpureus sp. nov., a novel chitin-degrading bacterium isolated from crawfish pond sediment.</title>
        <authorList>
            <person name="Li K."/>
        </authorList>
    </citation>
    <scope>NUCLEOTIDE SEQUENCE</scope>
    <source>
        <strain evidence="2">CD1</strain>
    </source>
</reference>
<evidence type="ECO:0000259" key="1">
    <source>
        <dbReference type="Pfam" id="PF13503"/>
    </source>
</evidence>
<sequence length="284" mass="31265">MMPHQALLARHHYAIVDRFALNPAAWHEALPLRPLVPVQLQSDADKMPALLPLGELSAPQLVLLCDNLLAAEQGEADALLACLLHIPGGDTDALVRHFSNHLLLRSPQGRALLRYYDPRVFVHLTWLLNPDQLADLFGPTTQWTCLLKHQWVSIPRPVAAESCQYWGASRQQRVQLDQVGLINAVLANWLAPASPAWADLSAFVPLARQVEAALSTAQQRYGLQDAADLAEFAVQALRHGASFHLHDLIQRVLARVNTGATTYADACALIEPHQWAAIAGHAQH</sequence>
<gene>
    <name evidence="2" type="ORF">N8I74_04495</name>
</gene>
<name>A0ABY6DPH1_9NEIS</name>
<organism evidence="2 3">
    <name type="scientific">Chitiniphilus purpureus</name>
    <dbReference type="NCBI Taxonomy" id="2981137"/>
    <lineage>
        <taxon>Bacteria</taxon>
        <taxon>Pseudomonadati</taxon>
        <taxon>Pseudomonadota</taxon>
        <taxon>Betaproteobacteria</taxon>
        <taxon>Neisseriales</taxon>
        <taxon>Chitinibacteraceae</taxon>
        <taxon>Chitiniphilus</taxon>
    </lineage>
</organism>
<evidence type="ECO:0000313" key="3">
    <source>
        <dbReference type="Proteomes" id="UP001061302"/>
    </source>
</evidence>
<dbReference type="EMBL" id="CP106753">
    <property type="protein sequence ID" value="UXY16285.1"/>
    <property type="molecule type" value="Genomic_DNA"/>
</dbReference>